<feature type="compositionally biased region" description="Basic residues" evidence="1">
    <location>
        <begin position="1"/>
        <end position="10"/>
    </location>
</feature>
<feature type="compositionally biased region" description="Basic and acidic residues" evidence="1">
    <location>
        <begin position="295"/>
        <end position="314"/>
    </location>
</feature>
<keyword evidence="3" id="KW-1185">Reference proteome</keyword>
<feature type="region of interest" description="Disordered" evidence="1">
    <location>
        <begin position="164"/>
        <end position="320"/>
    </location>
</feature>
<evidence type="ECO:0000313" key="2">
    <source>
        <dbReference type="EMBL" id="KAJ7762026.1"/>
    </source>
</evidence>
<comment type="caution">
    <text evidence="2">The sequence shown here is derived from an EMBL/GenBank/DDBJ whole genome shotgun (WGS) entry which is preliminary data.</text>
</comment>
<gene>
    <name evidence="2" type="ORF">DFH07DRAFT_939652</name>
</gene>
<feature type="compositionally biased region" description="Acidic residues" evidence="1">
    <location>
        <begin position="33"/>
        <end position="48"/>
    </location>
</feature>
<dbReference type="EMBL" id="JARJLG010000044">
    <property type="protein sequence ID" value="KAJ7762026.1"/>
    <property type="molecule type" value="Genomic_DNA"/>
</dbReference>
<organism evidence="2 3">
    <name type="scientific">Mycena maculata</name>
    <dbReference type="NCBI Taxonomy" id="230809"/>
    <lineage>
        <taxon>Eukaryota</taxon>
        <taxon>Fungi</taxon>
        <taxon>Dikarya</taxon>
        <taxon>Basidiomycota</taxon>
        <taxon>Agaricomycotina</taxon>
        <taxon>Agaricomycetes</taxon>
        <taxon>Agaricomycetidae</taxon>
        <taxon>Agaricales</taxon>
        <taxon>Marasmiineae</taxon>
        <taxon>Mycenaceae</taxon>
        <taxon>Mycena</taxon>
    </lineage>
</organism>
<name>A0AAD7JEK7_9AGAR</name>
<protein>
    <submittedName>
        <fullName evidence="2">Uncharacterized protein</fullName>
    </submittedName>
</protein>
<evidence type="ECO:0000313" key="3">
    <source>
        <dbReference type="Proteomes" id="UP001215280"/>
    </source>
</evidence>
<accession>A0AAD7JEK7</accession>
<evidence type="ECO:0000256" key="1">
    <source>
        <dbReference type="SAM" id="MobiDB-lite"/>
    </source>
</evidence>
<feature type="compositionally biased region" description="Polar residues" evidence="1">
    <location>
        <begin position="164"/>
        <end position="173"/>
    </location>
</feature>
<dbReference type="AlphaFoldDB" id="A0AAD7JEK7"/>
<sequence>MFKRVEKRRRKQEEEEELGLDGEMKDVLGMNDTDSEESDSDSDDSESETEGKEANAEEEAEGEGDEDDEDSSEESDSAEEPPISVEEAIRDPVYIVSLQPDVKACIVCPGKLLKSAEVLVLHRASKAHERRWRQFIAFAKSSDAEPSANAWDVLKLRAEEQPKLSLTPSTVSKRNAKREQQKAKIAARRAKKWEAKLKAKAKKAAASGVKGGEEDSSPSAPSKKKRKVDEAPAVQGSVPDSTVTTEPSGKLPKASRSPRRDRLERQGKLLAKLAPHAPPGGRGKGNGKKKGSGKFQDERGKRSKKDGKSNEKSKPLQIFD</sequence>
<feature type="compositionally biased region" description="Polar residues" evidence="1">
    <location>
        <begin position="238"/>
        <end position="247"/>
    </location>
</feature>
<reference evidence="2" key="1">
    <citation type="submission" date="2023-03" db="EMBL/GenBank/DDBJ databases">
        <title>Massive genome expansion in bonnet fungi (Mycena s.s.) driven by repeated elements and novel gene families across ecological guilds.</title>
        <authorList>
            <consortium name="Lawrence Berkeley National Laboratory"/>
            <person name="Harder C.B."/>
            <person name="Miyauchi S."/>
            <person name="Viragh M."/>
            <person name="Kuo A."/>
            <person name="Thoen E."/>
            <person name="Andreopoulos B."/>
            <person name="Lu D."/>
            <person name="Skrede I."/>
            <person name="Drula E."/>
            <person name="Henrissat B."/>
            <person name="Morin E."/>
            <person name="Kohler A."/>
            <person name="Barry K."/>
            <person name="LaButti K."/>
            <person name="Morin E."/>
            <person name="Salamov A."/>
            <person name="Lipzen A."/>
            <person name="Mereny Z."/>
            <person name="Hegedus B."/>
            <person name="Baldrian P."/>
            <person name="Stursova M."/>
            <person name="Weitz H."/>
            <person name="Taylor A."/>
            <person name="Grigoriev I.V."/>
            <person name="Nagy L.G."/>
            <person name="Martin F."/>
            <person name="Kauserud H."/>
        </authorList>
    </citation>
    <scope>NUCLEOTIDE SEQUENCE</scope>
    <source>
        <strain evidence="2">CBHHK188m</strain>
    </source>
</reference>
<dbReference type="Proteomes" id="UP001215280">
    <property type="component" value="Unassembled WGS sequence"/>
</dbReference>
<proteinExistence type="predicted"/>
<feature type="compositionally biased region" description="Basic and acidic residues" evidence="1">
    <location>
        <begin position="258"/>
        <end position="267"/>
    </location>
</feature>
<feature type="region of interest" description="Disordered" evidence="1">
    <location>
        <begin position="1"/>
        <end position="90"/>
    </location>
</feature>
<feature type="compositionally biased region" description="Acidic residues" evidence="1">
    <location>
        <begin position="56"/>
        <end position="79"/>
    </location>
</feature>